<evidence type="ECO:0000259" key="6">
    <source>
        <dbReference type="Pfam" id="PF00746"/>
    </source>
</evidence>
<keyword evidence="2" id="KW-0964">Secreted</keyword>
<dbReference type="EMBL" id="JAVBVO010000004">
    <property type="protein sequence ID" value="MDZ5759935.1"/>
    <property type="molecule type" value="Genomic_DNA"/>
</dbReference>
<evidence type="ECO:0000256" key="1">
    <source>
        <dbReference type="ARBA" id="ARBA00022512"/>
    </source>
</evidence>
<keyword evidence="5" id="KW-1133">Transmembrane helix</keyword>
<protein>
    <submittedName>
        <fullName evidence="7">LPXTG cell wall anchor domain-containing protein</fullName>
    </submittedName>
</protein>
<dbReference type="Pfam" id="PF00746">
    <property type="entry name" value="Gram_pos_anchor"/>
    <property type="match status" value="1"/>
</dbReference>
<evidence type="ECO:0000256" key="5">
    <source>
        <dbReference type="SAM" id="Phobius"/>
    </source>
</evidence>
<dbReference type="InterPro" id="IPR019931">
    <property type="entry name" value="LPXTG_anchor"/>
</dbReference>
<proteinExistence type="predicted"/>
<keyword evidence="1" id="KW-0134">Cell wall</keyword>
<organism evidence="7 8">
    <name type="scientific">Carnobacterium maltaromaticum</name>
    <name type="common">Carnobacterium piscicola</name>
    <dbReference type="NCBI Taxonomy" id="2751"/>
    <lineage>
        <taxon>Bacteria</taxon>
        <taxon>Bacillati</taxon>
        <taxon>Bacillota</taxon>
        <taxon>Bacilli</taxon>
        <taxon>Lactobacillales</taxon>
        <taxon>Carnobacteriaceae</taxon>
        <taxon>Carnobacterium</taxon>
    </lineage>
</organism>
<dbReference type="AlphaFoldDB" id="A0AAW9JSZ1"/>
<feature type="domain" description="Gram-positive cocci surface proteins LPxTG" evidence="6">
    <location>
        <begin position="27"/>
        <end position="53"/>
    </location>
</feature>
<gene>
    <name evidence="7" type="ORF">RAK27_14830</name>
</gene>
<feature type="transmembrane region" description="Helical" evidence="5">
    <location>
        <begin position="40"/>
        <end position="59"/>
    </location>
</feature>
<keyword evidence="5" id="KW-0812">Transmembrane</keyword>
<dbReference type="RefSeq" id="WP_322809504.1">
    <property type="nucleotide sequence ID" value="NZ_JAVBVO010000004.1"/>
</dbReference>
<dbReference type="Proteomes" id="UP001290462">
    <property type="component" value="Unassembled WGS sequence"/>
</dbReference>
<accession>A0AAW9JSZ1</accession>
<keyword evidence="5" id="KW-0472">Membrane</keyword>
<evidence type="ECO:0000313" key="7">
    <source>
        <dbReference type="EMBL" id="MDZ5759935.1"/>
    </source>
</evidence>
<keyword evidence="3" id="KW-0732">Signal</keyword>
<evidence type="ECO:0000313" key="8">
    <source>
        <dbReference type="Proteomes" id="UP001290462"/>
    </source>
</evidence>
<evidence type="ECO:0000256" key="3">
    <source>
        <dbReference type="ARBA" id="ARBA00022729"/>
    </source>
</evidence>
<evidence type="ECO:0000256" key="2">
    <source>
        <dbReference type="ARBA" id="ARBA00022525"/>
    </source>
</evidence>
<dbReference type="NCBIfam" id="TIGR01167">
    <property type="entry name" value="LPXTG_anchor"/>
    <property type="match status" value="1"/>
</dbReference>
<sequence length="70" mass="7686">MKVLASGPTTPPIVPENPATNEIDIAQVQGNLPTTGEQKMNGLVTLGLLLMVVNFTLFMEMKERKPYNEN</sequence>
<comment type="caution">
    <text evidence="7">The sequence shown here is derived from an EMBL/GenBank/DDBJ whole genome shotgun (WGS) entry which is preliminary data.</text>
</comment>
<name>A0AAW9JSZ1_CARML</name>
<reference evidence="7" key="1">
    <citation type="submission" date="2023-08" db="EMBL/GenBank/DDBJ databases">
        <title>Genomic characterization of piscicolin 126 produced by Carnobacterium maltaromaticum CM22 strain isolated from salmon (Salmo salar).</title>
        <authorList>
            <person name="Gonzalez-Gragera E."/>
            <person name="Garcia-Lopez J.D."/>
            <person name="Teso-Perez C."/>
            <person name="Gimenez-Hernandez I."/>
            <person name="Peralta-Sanchez J.M."/>
            <person name="Valdivia E."/>
            <person name="Montalban-Lopez M."/>
            <person name="Martin-Platero A.M."/>
            <person name="Banos A."/>
            <person name="Martinez-Bueno M."/>
        </authorList>
    </citation>
    <scope>NUCLEOTIDE SEQUENCE</scope>
    <source>
        <strain evidence="7">CM22</strain>
    </source>
</reference>
<evidence type="ECO:0000256" key="4">
    <source>
        <dbReference type="ARBA" id="ARBA00023088"/>
    </source>
</evidence>
<keyword evidence="4" id="KW-0572">Peptidoglycan-anchor</keyword>